<name>A0ABU7K7P8_9ACTN</name>
<comment type="caution">
    <text evidence="3">The sequence shown here is derived from an EMBL/GenBank/DDBJ whole genome shotgun (WGS) entry which is preliminary data.</text>
</comment>
<dbReference type="Pfam" id="PF03594">
    <property type="entry name" value="BenE"/>
    <property type="match status" value="1"/>
</dbReference>
<feature type="transmembrane region" description="Helical" evidence="2">
    <location>
        <begin position="76"/>
        <end position="94"/>
    </location>
</feature>
<keyword evidence="2" id="KW-0812">Transmembrane</keyword>
<feature type="transmembrane region" description="Helical" evidence="2">
    <location>
        <begin position="296"/>
        <end position="318"/>
    </location>
</feature>
<feature type="transmembrane region" description="Helical" evidence="2">
    <location>
        <begin position="212"/>
        <end position="231"/>
    </location>
</feature>
<feature type="transmembrane region" description="Helical" evidence="2">
    <location>
        <begin position="174"/>
        <end position="192"/>
    </location>
</feature>
<dbReference type="PANTHER" id="PTHR30199">
    <property type="entry name" value="MFS FAMILY TRANSPORTER, PREDICTED SUBSTRATE BENZOATE"/>
    <property type="match status" value="1"/>
</dbReference>
<feature type="compositionally biased region" description="Low complexity" evidence="1">
    <location>
        <begin position="392"/>
        <end position="407"/>
    </location>
</feature>
<feature type="region of interest" description="Disordered" evidence="1">
    <location>
        <begin position="392"/>
        <end position="428"/>
    </location>
</feature>
<evidence type="ECO:0000313" key="3">
    <source>
        <dbReference type="EMBL" id="MEE2038265.1"/>
    </source>
</evidence>
<protein>
    <submittedName>
        <fullName evidence="3">Benzoate/H(+) symporter BenE family transporter</fullName>
    </submittedName>
</protein>
<dbReference type="Proteomes" id="UP001356095">
    <property type="component" value="Unassembled WGS sequence"/>
</dbReference>
<feature type="transmembrane region" description="Helical" evidence="2">
    <location>
        <begin position="49"/>
        <end position="69"/>
    </location>
</feature>
<evidence type="ECO:0000256" key="2">
    <source>
        <dbReference type="SAM" id="Phobius"/>
    </source>
</evidence>
<feature type="transmembrane region" description="Helical" evidence="2">
    <location>
        <begin position="12"/>
        <end position="37"/>
    </location>
</feature>
<gene>
    <name evidence="3" type="ORF">Q8791_13650</name>
</gene>
<sequence>MRTLARRVGRVAPVPAVAAGLIAVLVGVTSSAAIVFTAAEAAGASSREIASWMLALGVGMAVTCVGLSLRYRAPVVTAWSTPGAALLAVGLDGVTMAQAVGAFLFSAALITLSGVTGWFERVMDRVPVPLAAGLLAGVLLQFGIGLFTSMEGDFAVVAAMFAAYLLSRRWLPRYAVILALVAGVAAAAALGTLDLGEVTPALAAPVFVAPEFSWQVLVSVGVPLFVVTMASQNLPGVAVLRGDGYRVPISPVIGWTGVTNMVLAPFGCFGMNLAAITAAICTGPQAHPDPNRRYLAGVWAGVFYLCVGVFGATVASLLAALPPTLILAIAGIGLLGTIGGSLASALGDERSREAAVVTFLATASGFTLLGVGSAFWGLVAGVLTLVVTTSRRGARDGTPTGTPAGTAGDDRSRGGPDRTGDTDRAREA</sequence>
<feature type="compositionally biased region" description="Basic and acidic residues" evidence="1">
    <location>
        <begin position="408"/>
        <end position="428"/>
    </location>
</feature>
<evidence type="ECO:0000256" key="1">
    <source>
        <dbReference type="SAM" id="MobiDB-lite"/>
    </source>
</evidence>
<feature type="transmembrane region" description="Helical" evidence="2">
    <location>
        <begin position="126"/>
        <end position="144"/>
    </location>
</feature>
<feature type="transmembrane region" description="Helical" evidence="2">
    <location>
        <begin position="100"/>
        <end position="119"/>
    </location>
</feature>
<dbReference type="PANTHER" id="PTHR30199:SF0">
    <property type="entry name" value="INNER MEMBRANE PROTEIN YDCO"/>
    <property type="match status" value="1"/>
</dbReference>
<dbReference type="RefSeq" id="WP_330092046.1">
    <property type="nucleotide sequence ID" value="NZ_JAUZMY010000011.1"/>
</dbReference>
<feature type="transmembrane region" description="Helical" evidence="2">
    <location>
        <begin position="150"/>
        <end position="167"/>
    </location>
</feature>
<organism evidence="3 4">
    <name type="scientific">Nocardiopsis codii</name>
    <dbReference type="NCBI Taxonomy" id="3065942"/>
    <lineage>
        <taxon>Bacteria</taxon>
        <taxon>Bacillati</taxon>
        <taxon>Actinomycetota</taxon>
        <taxon>Actinomycetes</taxon>
        <taxon>Streptosporangiales</taxon>
        <taxon>Nocardiopsidaceae</taxon>
        <taxon>Nocardiopsis</taxon>
    </lineage>
</organism>
<evidence type="ECO:0000313" key="4">
    <source>
        <dbReference type="Proteomes" id="UP001356095"/>
    </source>
</evidence>
<proteinExistence type="predicted"/>
<dbReference type="InterPro" id="IPR004711">
    <property type="entry name" value="Benzoate_Transporter"/>
</dbReference>
<keyword evidence="2" id="KW-0472">Membrane</keyword>
<feature type="transmembrane region" description="Helical" evidence="2">
    <location>
        <begin position="325"/>
        <end position="346"/>
    </location>
</feature>
<accession>A0ABU7K7P8</accession>
<feature type="transmembrane region" description="Helical" evidence="2">
    <location>
        <begin position="366"/>
        <end position="387"/>
    </location>
</feature>
<keyword evidence="4" id="KW-1185">Reference proteome</keyword>
<reference evidence="3 4" key="1">
    <citation type="submission" date="2023-08" db="EMBL/GenBank/DDBJ databases">
        <authorList>
            <person name="Girao M."/>
            <person name="Carvalho M.F."/>
        </authorList>
    </citation>
    <scope>NUCLEOTIDE SEQUENCE [LARGE SCALE GENOMIC DNA]</scope>
    <source>
        <strain evidence="3 4">CT-R113</strain>
    </source>
</reference>
<keyword evidence="2" id="KW-1133">Transmembrane helix</keyword>
<feature type="transmembrane region" description="Helical" evidence="2">
    <location>
        <begin position="252"/>
        <end position="276"/>
    </location>
</feature>
<dbReference type="EMBL" id="JAUZMY010000011">
    <property type="protein sequence ID" value="MEE2038265.1"/>
    <property type="molecule type" value="Genomic_DNA"/>
</dbReference>
<dbReference type="NCBIfam" id="TIGR00843">
    <property type="entry name" value="benE"/>
    <property type="match status" value="1"/>
</dbReference>